<feature type="compositionally biased region" description="Basic and acidic residues" evidence="7">
    <location>
        <begin position="180"/>
        <end position="196"/>
    </location>
</feature>
<dbReference type="Gene3D" id="2.60.40.10">
    <property type="entry name" value="Immunoglobulins"/>
    <property type="match status" value="2"/>
</dbReference>
<dbReference type="PANTHER" id="PTHR19256:SF65">
    <property type="entry name" value="T CELL RECEPTOR GAMMA CONSTANT 1-RELATED"/>
    <property type="match status" value="1"/>
</dbReference>
<evidence type="ECO:0000259" key="10">
    <source>
        <dbReference type="PROSITE" id="PS50835"/>
    </source>
</evidence>
<feature type="domain" description="Ig-like" evidence="10">
    <location>
        <begin position="138"/>
        <end position="245"/>
    </location>
</feature>
<evidence type="ECO:0000256" key="1">
    <source>
        <dbReference type="ARBA" id="ARBA00004370"/>
    </source>
</evidence>
<keyword evidence="3 8" id="KW-1133">Transmembrane helix</keyword>
<dbReference type="SMART" id="SM00407">
    <property type="entry name" value="IGc1"/>
    <property type="match status" value="1"/>
</dbReference>
<dbReference type="PROSITE" id="PS50835">
    <property type="entry name" value="IG_LIKE"/>
    <property type="match status" value="1"/>
</dbReference>
<dbReference type="GeneTree" id="ENSGT00670000098480"/>
<comment type="subcellular location">
    <subcellularLocation>
        <location evidence="1">Membrane</location>
    </subcellularLocation>
</comment>
<reference evidence="11" key="2">
    <citation type="submission" date="2020-02" db="EMBL/GenBank/DDBJ databases">
        <title>Esox lucius (northern pike) genome, fEsoLuc1, primary haplotype.</title>
        <authorList>
            <person name="Myers G."/>
            <person name="Karagic N."/>
            <person name="Meyer A."/>
            <person name="Pippel M."/>
            <person name="Reichard M."/>
            <person name="Winkler S."/>
            <person name="Tracey A."/>
            <person name="Sims Y."/>
            <person name="Howe K."/>
            <person name="Rhie A."/>
            <person name="Formenti G."/>
            <person name="Durbin R."/>
            <person name="Fedrigo O."/>
            <person name="Jarvis E.D."/>
        </authorList>
    </citation>
    <scope>NUCLEOTIDE SEQUENCE [LARGE SCALE GENOMIC DNA]</scope>
</reference>
<name>A0A3P9A9G0_ESOLU</name>
<dbReference type="InterPro" id="IPR003599">
    <property type="entry name" value="Ig_sub"/>
</dbReference>
<dbReference type="AlphaFoldDB" id="A0A3P9A9G0"/>
<dbReference type="InterPro" id="IPR003597">
    <property type="entry name" value="Ig_C1-set"/>
</dbReference>
<evidence type="ECO:0000313" key="12">
    <source>
        <dbReference type="Proteomes" id="UP000265140"/>
    </source>
</evidence>
<keyword evidence="6" id="KW-0393">Immunoglobulin domain</keyword>
<dbReference type="InterPro" id="IPR013106">
    <property type="entry name" value="Ig_V-set"/>
</dbReference>
<proteinExistence type="predicted"/>
<evidence type="ECO:0000256" key="8">
    <source>
        <dbReference type="SAM" id="Phobius"/>
    </source>
</evidence>
<keyword evidence="2 8" id="KW-0812">Transmembrane</keyword>
<dbReference type="InterPro" id="IPR007110">
    <property type="entry name" value="Ig-like_dom"/>
</dbReference>
<dbReference type="Proteomes" id="UP000265140">
    <property type="component" value="Chromosome 3"/>
</dbReference>
<evidence type="ECO:0000256" key="2">
    <source>
        <dbReference type="ARBA" id="ARBA00022692"/>
    </source>
</evidence>
<dbReference type="InterPro" id="IPR013783">
    <property type="entry name" value="Ig-like_fold"/>
</dbReference>
<dbReference type="SMART" id="SM00409">
    <property type="entry name" value="IG"/>
    <property type="match status" value="2"/>
</dbReference>
<evidence type="ECO:0000256" key="3">
    <source>
        <dbReference type="ARBA" id="ARBA00022989"/>
    </source>
</evidence>
<evidence type="ECO:0000256" key="7">
    <source>
        <dbReference type="SAM" id="MobiDB-lite"/>
    </source>
</evidence>
<dbReference type="SUPFAM" id="SSF48726">
    <property type="entry name" value="Immunoglobulin"/>
    <property type="match status" value="2"/>
</dbReference>
<feature type="region of interest" description="Disordered" evidence="7">
    <location>
        <begin position="180"/>
        <end position="199"/>
    </location>
</feature>
<dbReference type="Pfam" id="PF07686">
    <property type="entry name" value="V-set"/>
    <property type="match status" value="1"/>
</dbReference>
<keyword evidence="9" id="KW-0732">Signal</keyword>
<dbReference type="Bgee" id="ENSELUG00000032834">
    <property type="expression patterns" value="Expressed in spleen and 5 other cell types or tissues"/>
</dbReference>
<feature type="transmembrane region" description="Helical" evidence="8">
    <location>
        <begin position="276"/>
        <end position="296"/>
    </location>
</feature>
<organism evidence="11 12">
    <name type="scientific">Esox lucius</name>
    <name type="common">Northern pike</name>
    <dbReference type="NCBI Taxonomy" id="8010"/>
    <lineage>
        <taxon>Eukaryota</taxon>
        <taxon>Metazoa</taxon>
        <taxon>Chordata</taxon>
        <taxon>Craniata</taxon>
        <taxon>Vertebrata</taxon>
        <taxon>Euteleostomi</taxon>
        <taxon>Actinopterygii</taxon>
        <taxon>Neopterygii</taxon>
        <taxon>Teleostei</taxon>
        <taxon>Protacanthopterygii</taxon>
        <taxon>Esociformes</taxon>
        <taxon>Esocidae</taxon>
        <taxon>Esox</taxon>
    </lineage>
</organism>
<evidence type="ECO:0000256" key="9">
    <source>
        <dbReference type="SAM" id="SignalP"/>
    </source>
</evidence>
<dbReference type="InterPro" id="IPR051117">
    <property type="entry name" value="TRG_var/const_region"/>
</dbReference>
<accession>A0A3P9A9G0</accession>
<evidence type="ECO:0000313" key="11">
    <source>
        <dbReference type="Ensembl" id="ENSELUP00000037836.3"/>
    </source>
</evidence>
<feature type="chain" id="PRO_5044231804" description="Ig-like domain-containing protein" evidence="9">
    <location>
        <begin position="20"/>
        <end position="306"/>
    </location>
</feature>
<dbReference type="GO" id="GO:0016020">
    <property type="term" value="C:membrane"/>
    <property type="evidence" value="ECO:0007669"/>
    <property type="project" value="UniProtKB-SubCell"/>
</dbReference>
<reference evidence="11" key="4">
    <citation type="submission" date="2025-09" db="UniProtKB">
        <authorList>
            <consortium name="Ensembl"/>
        </authorList>
    </citation>
    <scope>IDENTIFICATION</scope>
</reference>
<dbReference type="InParanoid" id="A0A3P9A9G0"/>
<dbReference type="Ensembl" id="ENSELUT00000027732.3">
    <property type="protein sequence ID" value="ENSELUP00000037836.3"/>
    <property type="gene ID" value="ENSELUG00000032834.2"/>
</dbReference>
<keyword evidence="12" id="KW-1185">Reference proteome</keyword>
<evidence type="ECO:0000256" key="4">
    <source>
        <dbReference type="ARBA" id="ARBA00023136"/>
    </source>
</evidence>
<sequence>MSLGLVVIIFLINLSSVSGQKLDQEISFTRTQDQSVSFSCKNTDQCGSYIFWYQKKEGEPFNGIVSLQKVDCKVDTIYNHPEKNDFAVVRKENQCDLKIQSVKEYHSATYYCACFQSGTHIFGSGTTLYVTDKQVQRPTVTVFPASKHESDEKVILLCLAREMYPDLVKISWKIEDGSGHKEEVSVREKEELEQRENGQTTSMIIIDKRKADRNKYSCSVKHERGSQDYPIPKEKPTESHPATMTVPNCPSSNYTQVLNVTEGFFKSMLSQNLASLAYTLMIVKSLVYCCGLALLLQLTKLRKDTL</sequence>
<keyword evidence="5" id="KW-0675">Receptor</keyword>
<evidence type="ECO:0000256" key="6">
    <source>
        <dbReference type="ARBA" id="ARBA00023319"/>
    </source>
</evidence>
<feature type="signal peptide" evidence="9">
    <location>
        <begin position="1"/>
        <end position="19"/>
    </location>
</feature>
<reference evidence="12" key="1">
    <citation type="journal article" date="2014" name="PLoS ONE">
        <title>The genome and linkage map of the northern pike (Esox lucius): conserved synteny revealed between the salmonid sister group and the Neoteleostei.</title>
        <authorList>
            <person name="Rondeau E.B."/>
            <person name="Minkley D.R."/>
            <person name="Leong J.S."/>
            <person name="Messmer A.M."/>
            <person name="Jantzen J.R."/>
            <person name="von Schalburg K.R."/>
            <person name="Lemon C."/>
            <person name="Bird N.H."/>
            <person name="Koop B.F."/>
        </authorList>
    </citation>
    <scope>NUCLEOTIDE SEQUENCE</scope>
</reference>
<dbReference type="OMA" id="HIDKNDC"/>
<dbReference type="Pfam" id="PF07654">
    <property type="entry name" value="C1-set"/>
    <property type="match status" value="1"/>
</dbReference>
<dbReference type="InterPro" id="IPR036179">
    <property type="entry name" value="Ig-like_dom_sf"/>
</dbReference>
<dbReference type="PANTHER" id="PTHR19256">
    <property type="entry name" value="T-CELL RECEPTOR GAMMA CHAIN"/>
    <property type="match status" value="1"/>
</dbReference>
<protein>
    <recommendedName>
        <fullName evidence="10">Ig-like domain-containing protein</fullName>
    </recommendedName>
</protein>
<feature type="region of interest" description="Disordered" evidence="7">
    <location>
        <begin position="223"/>
        <end position="245"/>
    </location>
</feature>
<feature type="compositionally biased region" description="Basic and acidic residues" evidence="7">
    <location>
        <begin position="223"/>
        <end position="238"/>
    </location>
</feature>
<evidence type="ECO:0000256" key="5">
    <source>
        <dbReference type="ARBA" id="ARBA00023170"/>
    </source>
</evidence>
<keyword evidence="4 8" id="KW-0472">Membrane</keyword>
<reference evidence="11" key="3">
    <citation type="submission" date="2025-08" db="UniProtKB">
        <authorList>
            <consortium name="Ensembl"/>
        </authorList>
    </citation>
    <scope>IDENTIFICATION</scope>
</reference>